<dbReference type="HOGENOM" id="CLU_001265_54_6_1"/>
<dbReference type="GO" id="GO:0016020">
    <property type="term" value="C:membrane"/>
    <property type="evidence" value="ECO:0007669"/>
    <property type="project" value="UniProtKB-SubCell"/>
</dbReference>
<keyword evidence="4 6" id="KW-1133">Transmembrane helix</keyword>
<dbReference type="PROSITE" id="PS50850">
    <property type="entry name" value="MFS"/>
    <property type="match status" value="1"/>
</dbReference>
<dbReference type="Proteomes" id="UP000001745">
    <property type="component" value="Unassembled WGS sequence"/>
</dbReference>
<dbReference type="PANTHER" id="PTHR23504:SF15">
    <property type="entry name" value="MAJOR FACILITATOR SUPERFAMILY (MFS) PROFILE DOMAIN-CONTAINING PROTEIN"/>
    <property type="match status" value="1"/>
</dbReference>
<dbReference type="OrthoDB" id="419616at2759"/>
<feature type="transmembrane region" description="Helical" evidence="6">
    <location>
        <begin position="49"/>
        <end position="74"/>
    </location>
</feature>
<feature type="domain" description="Major facilitator superfamily (MFS) profile" evidence="7">
    <location>
        <begin position="13"/>
        <end position="429"/>
    </location>
</feature>
<evidence type="ECO:0000256" key="1">
    <source>
        <dbReference type="ARBA" id="ARBA00004141"/>
    </source>
</evidence>
<dbReference type="InterPro" id="IPR011701">
    <property type="entry name" value="MFS"/>
</dbReference>
<evidence type="ECO:0000256" key="6">
    <source>
        <dbReference type="SAM" id="Phobius"/>
    </source>
</evidence>
<feature type="transmembrane region" description="Helical" evidence="6">
    <location>
        <begin position="81"/>
        <end position="98"/>
    </location>
</feature>
<dbReference type="VEuPathDB" id="FungiDB:TSTA_088090"/>
<dbReference type="Gene3D" id="1.20.1250.20">
    <property type="entry name" value="MFS general substrate transporter like domains"/>
    <property type="match status" value="1"/>
</dbReference>
<protein>
    <submittedName>
        <fullName evidence="8">Tetracycline-efflux transporter, putative</fullName>
    </submittedName>
</protein>
<comment type="subcellular location">
    <subcellularLocation>
        <location evidence="1">Membrane</location>
        <topology evidence="1">Multi-pass membrane protein</topology>
    </subcellularLocation>
</comment>
<dbReference type="eggNOG" id="KOG2615">
    <property type="taxonomic scope" value="Eukaryota"/>
</dbReference>
<feature type="transmembrane region" description="Helical" evidence="6">
    <location>
        <begin position="277"/>
        <end position="301"/>
    </location>
</feature>
<evidence type="ECO:0000313" key="9">
    <source>
        <dbReference type="Proteomes" id="UP000001745"/>
    </source>
</evidence>
<accession>B8M2A9</accession>
<dbReference type="InterPro" id="IPR020846">
    <property type="entry name" value="MFS_dom"/>
</dbReference>
<dbReference type="InParanoid" id="B8M2A9"/>
<feature type="transmembrane region" description="Helical" evidence="6">
    <location>
        <begin position="104"/>
        <end position="121"/>
    </location>
</feature>
<dbReference type="GeneID" id="8106906"/>
<sequence>MATRKDPRCVPRNIAIIACIVVAEPLASTSLIPFVYFMVKGFGYEEAQIGSRVGIITSAFFIAQMIASPLWCLVSDRFGRRIILICGLLGTSLSIILFGFSQSLAWAVATRSLGGFLNGNLPIARTYIGELAKQTGYDLSKVFSVFGFSLALGWVVGPVIGGTFANPVSNLGFYGPGNIFVSFPWLLPCLFSGIFSLCACVVTYCFLNETLERSLSEDPGNPGLTDPLLAQTYDDSATERVYNAIGRSGSQNNMADTQDSIAGVESGNLVKSRISQVAFLISTAFYFTHLILFDELFSLFAASSLRHGTGLSFRPRQIAKALSVAGPSMCTALLIFPWLKTKISFLSLYRLTAIIFVFIYPLFSLLPELGNITDGSQGEPGTSLWTCLLILMVVRYAVLAIGLTSLQVVVGFPCGGVANLRLLTKLLAS</sequence>
<evidence type="ECO:0000256" key="3">
    <source>
        <dbReference type="ARBA" id="ARBA00022692"/>
    </source>
</evidence>
<dbReference type="PhylomeDB" id="B8M2A9"/>
<evidence type="ECO:0000259" key="7">
    <source>
        <dbReference type="PROSITE" id="PS50850"/>
    </source>
</evidence>
<dbReference type="EMBL" id="EQ962653">
    <property type="protein sequence ID" value="EED21573.1"/>
    <property type="molecule type" value="Genomic_DNA"/>
</dbReference>
<proteinExistence type="predicted"/>
<feature type="transmembrane region" description="Helical" evidence="6">
    <location>
        <begin position="185"/>
        <end position="207"/>
    </location>
</feature>
<dbReference type="GO" id="GO:0022857">
    <property type="term" value="F:transmembrane transporter activity"/>
    <property type="evidence" value="ECO:0007669"/>
    <property type="project" value="InterPro"/>
</dbReference>
<dbReference type="OMA" id="IPLNCAY"/>
<feature type="transmembrane region" description="Helical" evidence="6">
    <location>
        <begin position="14"/>
        <end position="37"/>
    </location>
</feature>
<gene>
    <name evidence="8" type="ORF">TSTA_088090</name>
</gene>
<evidence type="ECO:0000256" key="2">
    <source>
        <dbReference type="ARBA" id="ARBA00022448"/>
    </source>
</evidence>
<feature type="transmembrane region" description="Helical" evidence="6">
    <location>
        <begin position="321"/>
        <end position="339"/>
    </location>
</feature>
<keyword evidence="2" id="KW-0813">Transport</keyword>
<reference evidence="9" key="1">
    <citation type="journal article" date="2015" name="Genome Announc.">
        <title>Genome sequence of the AIDS-associated pathogen Penicillium marneffei (ATCC18224) and its near taxonomic relative Talaromyces stipitatus (ATCC10500).</title>
        <authorList>
            <person name="Nierman W.C."/>
            <person name="Fedorova-Abrams N.D."/>
            <person name="Andrianopoulos A."/>
        </authorList>
    </citation>
    <scope>NUCLEOTIDE SEQUENCE [LARGE SCALE GENOMIC DNA]</scope>
    <source>
        <strain evidence="9">ATCC 10500 / CBS 375.48 / QM 6759 / NRRL 1006</strain>
    </source>
</reference>
<dbReference type="PANTHER" id="PTHR23504">
    <property type="entry name" value="MAJOR FACILITATOR SUPERFAMILY DOMAIN-CONTAINING PROTEIN 10"/>
    <property type="match status" value="1"/>
</dbReference>
<evidence type="ECO:0000313" key="8">
    <source>
        <dbReference type="EMBL" id="EED21573.1"/>
    </source>
</evidence>
<evidence type="ECO:0000256" key="5">
    <source>
        <dbReference type="ARBA" id="ARBA00023136"/>
    </source>
</evidence>
<feature type="transmembrane region" description="Helical" evidence="6">
    <location>
        <begin position="142"/>
        <end position="165"/>
    </location>
</feature>
<feature type="transmembrane region" description="Helical" evidence="6">
    <location>
        <begin position="346"/>
        <end position="363"/>
    </location>
</feature>
<name>B8M2A9_TALSN</name>
<keyword evidence="5 6" id="KW-0472">Membrane</keyword>
<dbReference type="Pfam" id="PF07690">
    <property type="entry name" value="MFS_1"/>
    <property type="match status" value="1"/>
</dbReference>
<dbReference type="AlphaFoldDB" id="B8M2A9"/>
<organism evidence="8 9">
    <name type="scientific">Talaromyces stipitatus (strain ATCC 10500 / CBS 375.48 / QM 6759 / NRRL 1006)</name>
    <name type="common">Penicillium stipitatum</name>
    <dbReference type="NCBI Taxonomy" id="441959"/>
    <lineage>
        <taxon>Eukaryota</taxon>
        <taxon>Fungi</taxon>
        <taxon>Dikarya</taxon>
        <taxon>Ascomycota</taxon>
        <taxon>Pezizomycotina</taxon>
        <taxon>Eurotiomycetes</taxon>
        <taxon>Eurotiomycetidae</taxon>
        <taxon>Eurotiales</taxon>
        <taxon>Trichocomaceae</taxon>
        <taxon>Talaromyces</taxon>
        <taxon>Talaromyces sect. Talaromyces</taxon>
    </lineage>
</organism>
<feature type="transmembrane region" description="Helical" evidence="6">
    <location>
        <begin position="383"/>
        <end position="403"/>
    </location>
</feature>
<dbReference type="InterPro" id="IPR036259">
    <property type="entry name" value="MFS_trans_sf"/>
</dbReference>
<dbReference type="RefSeq" id="XP_002478536.1">
    <property type="nucleotide sequence ID" value="XM_002478491.1"/>
</dbReference>
<keyword evidence="3 6" id="KW-0812">Transmembrane</keyword>
<dbReference type="SUPFAM" id="SSF103473">
    <property type="entry name" value="MFS general substrate transporter"/>
    <property type="match status" value="1"/>
</dbReference>
<evidence type="ECO:0000256" key="4">
    <source>
        <dbReference type="ARBA" id="ARBA00022989"/>
    </source>
</evidence>
<keyword evidence="9" id="KW-1185">Reference proteome</keyword>